<dbReference type="SUPFAM" id="SSF103481">
    <property type="entry name" value="Multidrug resistance efflux transporter EmrE"/>
    <property type="match status" value="2"/>
</dbReference>
<feature type="transmembrane region" description="Helical" evidence="1">
    <location>
        <begin position="84"/>
        <end position="101"/>
    </location>
</feature>
<keyword evidence="4" id="KW-1185">Reference proteome</keyword>
<feature type="transmembrane region" description="Helical" evidence="1">
    <location>
        <begin position="163"/>
        <end position="182"/>
    </location>
</feature>
<feature type="transmembrane region" description="Helical" evidence="1">
    <location>
        <begin position="54"/>
        <end position="72"/>
    </location>
</feature>
<dbReference type="InterPro" id="IPR000620">
    <property type="entry name" value="EamA_dom"/>
</dbReference>
<keyword evidence="1" id="KW-1133">Transmembrane helix</keyword>
<dbReference type="Proteomes" id="UP000249547">
    <property type="component" value="Unassembled WGS sequence"/>
</dbReference>
<organism evidence="3 4">
    <name type="scientific">Chitinophaga skermanii</name>
    <dbReference type="NCBI Taxonomy" id="331697"/>
    <lineage>
        <taxon>Bacteria</taxon>
        <taxon>Pseudomonadati</taxon>
        <taxon>Bacteroidota</taxon>
        <taxon>Chitinophagia</taxon>
        <taxon>Chitinophagales</taxon>
        <taxon>Chitinophagaceae</taxon>
        <taxon>Chitinophaga</taxon>
    </lineage>
</organism>
<dbReference type="EMBL" id="QLLL01000004">
    <property type="protein sequence ID" value="RAJ05109.1"/>
    <property type="molecule type" value="Genomic_DNA"/>
</dbReference>
<dbReference type="Pfam" id="PF00892">
    <property type="entry name" value="EamA"/>
    <property type="match status" value="2"/>
</dbReference>
<feature type="transmembrane region" description="Helical" evidence="1">
    <location>
        <begin position="139"/>
        <end position="157"/>
    </location>
</feature>
<reference evidence="3 4" key="1">
    <citation type="submission" date="2018-06" db="EMBL/GenBank/DDBJ databases">
        <title>Genomic Encyclopedia of Archaeal and Bacterial Type Strains, Phase II (KMG-II): from individual species to whole genera.</title>
        <authorList>
            <person name="Goeker M."/>
        </authorList>
    </citation>
    <scope>NUCLEOTIDE SEQUENCE [LARGE SCALE GENOMIC DNA]</scope>
    <source>
        <strain evidence="3 4">DSM 23857</strain>
    </source>
</reference>
<evidence type="ECO:0000313" key="3">
    <source>
        <dbReference type="EMBL" id="RAJ05109.1"/>
    </source>
</evidence>
<feature type="domain" description="EamA" evidence="2">
    <location>
        <begin position="163"/>
        <end position="301"/>
    </location>
</feature>
<keyword evidence="1" id="KW-0472">Membrane</keyword>
<feature type="transmembrane region" description="Helical" evidence="1">
    <location>
        <begin position="229"/>
        <end position="246"/>
    </location>
</feature>
<evidence type="ECO:0000256" key="1">
    <source>
        <dbReference type="SAM" id="Phobius"/>
    </source>
</evidence>
<dbReference type="InterPro" id="IPR037185">
    <property type="entry name" value="EmrE-like"/>
</dbReference>
<feature type="transmembrane region" description="Helical" evidence="1">
    <location>
        <begin position="107"/>
        <end position="127"/>
    </location>
</feature>
<evidence type="ECO:0000313" key="4">
    <source>
        <dbReference type="Proteomes" id="UP000249547"/>
    </source>
</evidence>
<name>A0A327QKP6_9BACT</name>
<sequence length="320" mass="35964">MLTNTRSAFLYTVAVGICPHSIMKKAFLQLHLSVFLAGFTGVLGKLITMSEGLLVWYRLLITVIILYIVSRFRGTFKLLPLKNIIPIGLTGCVVMLHWLFFYGSIKYSNVSIGVVCFSLTSLFTAIFDPLINRRKFDTVELLLSLLTLCGILLIFHFDTQYRTGIILGIISSAFAALFTVFNKRLVAKYETHTITFYELASGFLALSLLLPAYLYFFPQPSFFPSLTDTAYLVILAWFCTVLMYQLSMEALKKISPFTVNLCFNLEPLYSILLAFVLFNEGKYLHNGFYVGLGLIGLSVVLQMVRVARQQKKGVTAGLHG</sequence>
<feature type="domain" description="EamA" evidence="2">
    <location>
        <begin position="28"/>
        <end position="155"/>
    </location>
</feature>
<gene>
    <name evidence="3" type="ORF">LX64_02263</name>
</gene>
<dbReference type="PANTHER" id="PTHR22911">
    <property type="entry name" value="ACYL-MALONYL CONDENSING ENZYME-RELATED"/>
    <property type="match status" value="1"/>
</dbReference>
<feature type="transmembrane region" description="Helical" evidence="1">
    <location>
        <begin position="194"/>
        <end position="217"/>
    </location>
</feature>
<protein>
    <submittedName>
        <fullName evidence="3">Putative membrane protein</fullName>
    </submittedName>
</protein>
<dbReference type="GO" id="GO:0016020">
    <property type="term" value="C:membrane"/>
    <property type="evidence" value="ECO:0007669"/>
    <property type="project" value="InterPro"/>
</dbReference>
<keyword evidence="1" id="KW-0812">Transmembrane</keyword>
<dbReference type="PANTHER" id="PTHR22911:SF79">
    <property type="entry name" value="MOBA-LIKE NTP TRANSFERASE DOMAIN-CONTAINING PROTEIN"/>
    <property type="match status" value="1"/>
</dbReference>
<feature type="transmembrane region" description="Helical" evidence="1">
    <location>
        <begin position="284"/>
        <end position="304"/>
    </location>
</feature>
<feature type="transmembrane region" description="Helical" evidence="1">
    <location>
        <begin position="30"/>
        <end position="48"/>
    </location>
</feature>
<proteinExistence type="predicted"/>
<evidence type="ECO:0000259" key="2">
    <source>
        <dbReference type="Pfam" id="PF00892"/>
    </source>
</evidence>
<comment type="caution">
    <text evidence="3">The sequence shown here is derived from an EMBL/GenBank/DDBJ whole genome shotgun (WGS) entry which is preliminary data.</text>
</comment>
<feature type="transmembrane region" description="Helical" evidence="1">
    <location>
        <begin position="258"/>
        <end position="278"/>
    </location>
</feature>
<accession>A0A327QKP6</accession>
<dbReference type="AlphaFoldDB" id="A0A327QKP6"/>